<keyword evidence="3" id="KW-0732">Signal</keyword>
<dbReference type="EC" id="3.5.1.28" evidence="5"/>
<keyword evidence="6" id="KW-1185">Reference proteome</keyword>
<dbReference type="InterPro" id="IPR050695">
    <property type="entry name" value="N-acetylmuramoyl_amidase_3"/>
</dbReference>
<dbReference type="PANTHER" id="PTHR30404:SF0">
    <property type="entry name" value="N-ACETYLMURAMOYL-L-ALANINE AMIDASE AMIC"/>
    <property type="match status" value="1"/>
</dbReference>
<evidence type="ECO:0000313" key="5">
    <source>
        <dbReference type="EMBL" id="MFC3961329.1"/>
    </source>
</evidence>
<feature type="signal peptide" evidence="3">
    <location>
        <begin position="1"/>
        <end position="32"/>
    </location>
</feature>
<feature type="chain" id="PRO_5045575235" evidence="3">
    <location>
        <begin position="33"/>
        <end position="377"/>
    </location>
</feature>
<dbReference type="RefSeq" id="WP_378611078.1">
    <property type="nucleotide sequence ID" value="NZ_JBHSAX010000004.1"/>
</dbReference>
<dbReference type="PANTHER" id="PTHR30404">
    <property type="entry name" value="N-ACETYLMURAMOYL-L-ALANINE AMIDASE"/>
    <property type="match status" value="1"/>
</dbReference>
<dbReference type="InterPro" id="IPR002508">
    <property type="entry name" value="MurNAc-LAA_cat"/>
</dbReference>
<dbReference type="SMART" id="SM00646">
    <property type="entry name" value="Ami_3"/>
    <property type="match status" value="1"/>
</dbReference>
<evidence type="ECO:0000256" key="3">
    <source>
        <dbReference type="SAM" id="SignalP"/>
    </source>
</evidence>
<proteinExistence type="predicted"/>
<feature type="region of interest" description="Disordered" evidence="2">
    <location>
        <begin position="44"/>
        <end position="82"/>
    </location>
</feature>
<evidence type="ECO:0000256" key="1">
    <source>
        <dbReference type="ARBA" id="ARBA00022801"/>
    </source>
</evidence>
<dbReference type="Proteomes" id="UP001595696">
    <property type="component" value="Unassembled WGS sequence"/>
</dbReference>
<accession>A0ABV8DNM5</accession>
<dbReference type="CDD" id="cd02696">
    <property type="entry name" value="MurNAc-LAA"/>
    <property type="match status" value="1"/>
</dbReference>
<feature type="compositionally biased region" description="Basic and acidic residues" evidence="2">
    <location>
        <begin position="52"/>
        <end position="61"/>
    </location>
</feature>
<protein>
    <submittedName>
        <fullName evidence="5">N-acetylmuramoyl-L-alanine amidase</fullName>
        <ecNumber evidence="5">3.5.1.28</ecNumber>
    </submittedName>
</protein>
<dbReference type="SUPFAM" id="SSF53187">
    <property type="entry name" value="Zn-dependent exopeptidases"/>
    <property type="match status" value="1"/>
</dbReference>
<feature type="compositionally biased region" description="Low complexity" evidence="2">
    <location>
        <begin position="70"/>
        <end position="80"/>
    </location>
</feature>
<gene>
    <name evidence="5" type="ORF">ACFO0B_04930</name>
</gene>
<feature type="region of interest" description="Disordered" evidence="2">
    <location>
        <begin position="264"/>
        <end position="333"/>
    </location>
</feature>
<feature type="compositionally biased region" description="Low complexity" evidence="2">
    <location>
        <begin position="266"/>
        <end position="313"/>
    </location>
</feature>
<name>A0ABV8DNM5_9NOCA</name>
<evidence type="ECO:0000256" key="2">
    <source>
        <dbReference type="SAM" id="MobiDB-lite"/>
    </source>
</evidence>
<dbReference type="Gene3D" id="3.40.630.40">
    <property type="entry name" value="Zn-dependent exopeptidases"/>
    <property type="match status" value="1"/>
</dbReference>
<dbReference type="GO" id="GO:0008745">
    <property type="term" value="F:N-acetylmuramoyl-L-alanine amidase activity"/>
    <property type="evidence" value="ECO:0007669"/>
    <property type="project" value="UniProtKB-EC"/>
</dbReference>
<evidence type="ECO:0000259" key="4">
    <source>
        <dbReference type="SMART" id="SM00646"/>
    </source>
</evidence>
<evidence type="ECO:0000313" key="6">
    <source>
        <dbReference type="Proteomes" id="UP001595696"/>
    </source>
</evidence>
<sequence length="377" mass="38172">MKPSILRSTTRVVLAPILTASAFALAPAAVQAQPANNELAGRTVFLDPGHQGSEHAEDLSRQVDNGRGGTKPCQTTGTTTVNGVPEHTVNWEVTQLVKASLESLGARVVLSRADDTGWGGCVDERAAAANRSGAALAVSIHADGAPADQRGFHLIVPQLPIPDPNADRAQSGAGRAASTTMRDAYVRAGFSPATYGGAMEGIQTRADIAGPALTHVPAVFLEMGNGANPEDAAVLESAEGQLQHAIAITTGIAGYLLGLSPGNGQPTDPARAGAAPGGAAPTLAPDGTEPGAAPDGTSTPTTTVPPTGTARTPSLPRARGVDPWDSAPPGPADGPITQVLELLRPLAKALGLDERDITTGLIDLAYRLAGALTEPAN</sequence>
<comment type="caution">
    <text evidence="5">The sequence shown here is derived from an EMBL/GenBank/DDBJ whole genome shotgun (WGS) entry which is preliminary data.</text>
</comment>
<feature type="domain" description="MurNAc-LAA" evidence="4">
    <location>
        <begin position="126"/>
        <end position="253"/>
    </location>
</feature>
<dbReference type="EMBL" id="JBHSAX010000004">
    <property type="protein sequence ID" value="MFC3961329.1"/>
    <property type="molecule type" value="Genomic_DNA"/>
</dbReference>
<keyword evidence="1 5" id="KW-0378">Hydrolase</keyword>
<dbReference type="Pfam" id="PF01520">
    <property type="entry name" value="Amidase_3"/>
    <property type="match status" value="1"/>
</dbReference>
<organism evidence="5 6">
    <name type="scientific">Nocardia jiangsuensis</name>
    <dbReference type="NCBI Taxonomy" id="1691563"/>
    <lineage>
        <taxon>Bacteria</taxon>
        <taxon>Bacillati</taxon>
        <taxon>Actinomycetota</taxon>
        <taxon>Actinomycetes</taxon>
        <taxon>Mycobacteriales</taxon>
        <taxon>Nocardiaceae</taxon>
        <taxon>Nocardia</taxon>
    </lineage>
</organism>
<reference evidence="6" key="1">
    <citation type="journal article" date="2019" name="Int. J. Syst. Evol. Microbiol.">
        <title>The Global Catalogue of Microorganisms (GCM) 10K type strain sequencing project: providing services to taxonomists for standard genome sequencing and annotation.</title>
        <authorList>
            <consortium name="The Broad Institute Genomics Platform"/>
            <consortium name="The Broad Institute Genome Sequencing Center for Infectious Disease"/>
            <person name="Wu L."/>
            <person name="Ma J."/>
        </authorList>
    </citation>
    <scope>NUCLEOTIDE SEQUENCE [LARGE SCALE GENOMIC DNA]</scope>
    <source>
        <strain evidence="6">CGMCC 4.7330</strain>
    </source>
</reference>